<dbReference type="EMBL" id="BARS01021852">
    <property type="protein sequence ID" value="GAG08394.1"/>
    <property type="molecule type" value="Genomic_DNA"/>
</dbReference>
<dbReference type="AlphaFoldDB" id="X0URD4"/>
<comment type="caution">
    <text evidence="1">The sequence shown here is derived from an EMBL/GenBank/DDBJ whole genome shotgun (WGS) entry which is preliminary data.</text>
</comment>
<evidence type="ECO:0000313" key="1">
    <source>
        <dbReference type="EMBL" id="GAG08394.1"/>
    </source>
</evidence>
<gene>
    <name evidence="1" type="ORF">S01H1_35029</name>
</gene>
<sequence length="32" mass="3687">MDTSLPLDKMTSLDKIAVMEKLWDDLCRDSES</sequence>
<name>X0URD4_9ZZZZ</name>
<accession>X0URD4</accession>
<proteinExistence type="predicted"/>
<feature type="non-terminal residue" evidence="1">
    <location>
        <position position="32"/>
    </location>
</feature>
<organism evidence="1">
    <name type="scientific">marine sediment metagenome</name>
    <dbReference type="NCBI Taxonomy" id="412755"/>
    <lineage>
        <taxon>unclassified sequences</taxon>
        <taxon>metagenomes</taxon>
        <taxon>ecological metagenomes</taxon>
    </lineage>
</organism>
<reference evidence="1" key="1">
    <citation type="journal article" date="2014" name="Front. Microbiol.">
        <title>High frequency of phylogenetically diverse reductive dehalogenase-homologous genes in deep subseafloor sedimentary metagenomes.</title>
        <authorList>
            <person name="Kawai M."/>
            <person name="Futagami T."/>
            <person name="Toyoda A."/>
            <person name="Takaki Y."/>
            <person name="Nishi S."/>
            <person name="Hori S."/>
            <person name="Arai W."/>
            <person name="Tsubouchi T."/>
            <person name="Morono Y."/>
            <person name="Uchiyama I."/>
            <person name="Ito T."/>
            <person name="Fujiyama A."/>
            <person name="Inagaki F."/>
            <person name="Takami H."/>
        </authorList>
    </citation>
    <scope>NUCLEOTIDE SEQUENCE</scope>
    <source>
        <strain evidence="1">Expedition CK06-06</strain>
    </source>
</reference>
<protein>
    <submittedName>
        <fullName evidence="1">Uncharacterized protein</fullName>
    </submittedName>
</protein>